<evidence type="ECO:0000256" key="1">
    <source>
        <dbReference type="SAM" id="SignalP"/>
    </source>
</evidence>
<feature type="signal peptide" evidence="1">
    <location>
        <begin position="1"/>
        <end position="26"/>
    </location>
</feature>
<dbReference type="AlphaFoldDB" id="A0A1M5DCD4"/>
<reference evidence="3" key="1">
    <citation type="submission" date="2016-11" db="EMBL/GenBank/DDBJ databases">
        <authorList>
            <person name="Varghese N."/>
            <person name="Submissions S."/>
        </authorList>
    </citation>
    <scope>NUCLEOTIDE SEQUENCE [LARGE SCALE GENOMIC DNA]</scope>
    <source>
        <strain evidence="3">DSM 27370</strain>
    </source>
</reference>
<keyword evidence="1" id="KW-0732">Signal</keyword>
<protein>
    <recommendedName>
        <fullName evidence="4">Lipoprotein</fullName>
    </recommendedName>
</protein>
<feature type="chain" id="PRO_5009909545" description="Lipoprotein" evidence="1">
    <location>
        <begin position="27"/>
        <end position="177"/>
    </location>
</feature>
<dbReference type="RefSeq" id="WP_062177958.1">
    <property type="nucleotide sequence ID" value="NZ_BBXL01000004.1"/>
</dbReference>
<name>A0A1M5DCD4_9BACT</name>
<evidence type="ECO:0008006" key="4">
    <source>
        <dbReference type="Google" id="ProtNLM"/>
    </source>
</evidence>
<dbReference type="OrthoDB" id="9949636at2"/>
<gene>
    <name evidence="2" type="ORF">SAMN05444362_108148</name>
</gene>
<organism evidence="2 3">
    <name type="scientific">Dysgonomonas macrotermitis</name>
    <dbReference type="NCBI Taxonomy" id="1346286"/>
    <lineage>
        <taxon>Bacteria</taxon>
        <taxon>Pseudomonadati</taxon>
        <taxon>Bacteroidota</taxon>
        <taxon>Bacteroidia</taxon>
        <taxon>Bacteroidales</taxon>
        <taxon>Dysgonomonadaceae</taxon>
        <taxon>Dysgonomonas</taxon>
    </lineage>
</organism>
<accession>A0A1M5DCD4</accession>
<evidence type="ECO:0000313" key="2">
    <source>
        <dbReference type="EMBL" id="SHF64617.1"/>
    </source>
</evidence>
<proteinExistence type="predicted"/>
<sequence length="177" mass="19656">MEKNNLKHSILLALLLTFGFIFPSCSSDDEDGGETGGQSTLTVDGQSAKIDDLEAEYDDGIFFFWVNDVATTDKRVYIQAEFTAKESVSAGTDITSKFEILFQRNGGREWFVGEGKNSGSSMLGEGYNAYRAGNIVVKEIDSNKKTITIEFKEVQYFSNLKNTITINGILKLNYKVI</sequence>
<evidence type="ECO:0000313" key="3">
    <source>
        <dbReference type="Proteomes" id="UP000184480"/>
    </source>
</evidence>
<keyword evidence="3" id="KW-1185">Reference proteome</keyword>
<dbReference type="Proteomes" id="UP000184480">
    <property type="component" value="Unassembled WGS sequence"/>
</dbReference>
<dbReference type="STRING" id="1346286.SAMN05444362_108148"/>
<dbReference type="EMBL" id="FQUC01000008">
    <property type="protein sequence ID" value="SHF64617.1"/>
    <property type="molecule type" value="Genomic_DNA"/>
</dbReference>